<keyword evidence="1" id="KW-0175">Coiled coil</keyword>
<protein>
    <submittedName>
        <fullName evidence="4">Myosin_tail_1 domain-containing protein</fullName>
    </submittedName>
</protein>
<keyword evidence="3" id="KW-1185">Reference proteome</keyword>
<feature type="coiled-coil region" evidence="1">
    <location>
        <begin position="239"/>
        <end position="424"/>
    </location>
</feature>
<reference evidence="4" key="1">
    <citation type="submission" date="2016-11" db="UniProtKB">
        <authorList>
            <consortium name="WormBaseParasite"/>
        </authorList>
    </citation>
    <scope>IDENTIFICATION</scope>
</reference>
<feature type="region of interest" description="Disordered" evidence="2">
    <location>
        <begin position="483"/>
        <end position="502"/>
    </location>
</feature>
<proteinExistence type="predicted"/>
<feature type="compositionally biased region" description="Low complexity" evidence="2">
    <location>
        <begin position="33"/>
        <end position="42"/>
    </location>
</feature>
<evidence type="ECO:0000313" key="4">
    <source>
        <dbReference type="WBParaSite" id="L893_g25251.t1"/>
    </source>
</evidence>
<sequence length="599" mass="69876">MKGLRIEGKSVGSRPPFKTGISRHGSQTSLAPSVVRRSGSVGNVAKHTTASTSGSPRNEPKQSNGHGHRLDERDIPRVKESRGVCKCQELNAKARILQEDYTNNLQQQIYYLELENSYLRQGTGQYWNPESKPRPQRDSYQRQSQASVRSHVSSHVSHPHVHLQRTYSEESLPEWPQRPILHHHEAEDKPAPSPSKHVDFRFHYNPQPKRHDSPTQKELDLLQKLDEASQREYRLEERLTKKSVECQNVLQEKEKLEEKINELLRQQEETTERNLSERRALMEENIDLQQRLDDLTPLIAQKESQIARMEGDVEQLSSKLRLANSQNKSLQMRLDDSKREEVLFSERDSDRQSEIDRLASRVADVTSELEKIRAKETSLIEEVSSLKRRLKEEELKYKKERTLNEKLSEENNFLIKENSKWSSELTRLELIVDQQTQQLANRKAVQATADEIAELKVVERSLRSEVSSLEERLRSEQERNELYESQLREREHHEEQSRESRNRIQKELEALQALSRSLNNENRGLREEKLALSEKLEILQKRLAEKEQEVSQVSDSLDELRMKYRDIHEQLDKQSVLQSEKSGTGLLFDESNAGFTTWQ</sequence>
<feature type="compositionally biased region" description="Low complexity" evidence="2">
    <location>
        <begin position="147"/>
        <end position="156"/>
    </location>
</feature>
<name>A0A1I7ZDG1_9BILA</name>
<dbReference type="WBParaSite" id="L893_g25251.t1">
    <property type="protein sequence ID" value="L893_g25251.t1"/>
    <property type="gene ID" value="L893_g25251"/>
</dbReference>
<feature type="region of interest" description="Disordered" evidence="2">
    <location>
        <begin position="1"/>
        <end position="80"/>
    </location>
</feature>
<dbReference type="AlphaFoldDB" id="A0A1I7ZDG1"/>
<accession>A0A1I7ZDG1</accession>
<evidence type="ECO:0000256" key="2">
    <source>
        <dbReference type="SAM" id="MobiDB-lite"/>
    </source>
</evidence>
<evidence type="ECO:0000313" key="3">
    <source>
        <dbReference type="Proteomes" id="UP000095287"/>
    </source>
</evidence>
<feature type="compositionally biased region" description="Basic and acidic residues" evidence="2">
    <location>
        <begin position="131"/>
        <end position="140"/>
    </location>
</feature>
<organism evidence="3 4">
    <name type="scientific">Steinernema glaseri</name>
    <dbReference type="NCBI Taxonomy" id="37863"/>
    <lineage>
        <taxon>Eukaryota</taxon>
        <taxon>Metazoa</taxon>
        <taxon>Ecdysozoa</taxon>
        <taxon>Nematoda</taxon>
        <taxon>Chromadorea</taxon>
        <taxon>Rhabditida</taxon>
        <taxon>Tylenchina</taxon>
        <taxon>Panagrolaimomorpha</taxon>
        <taxon>Strongyloidoidea</taxon>
        <taxon>Steinernematidae</taxon>
        <taxon>Steinernema</taxon>
    </lineage>
</organism>
<feature type="region of interest" description="Disordered" evidence="2">
    <location>
        <begin position="125"/>
        <end position="170"/>
    </location>
</feature>
<feature type="compositionally biased region" description="Polar residues" evidence="2">
    <location>
        <begin position="46"/>
        <end position="65"/>
    </location>
</feature>
<feature type="compositionally biased region" description="Basic and acidic residues" evidence="2">
    <location>
        <begin position="68"/>
        <end position="80"/>
    </location>
</feature>
<dbReference type="Proteomes" id="UP000095287">
    <property type="component" value="Unplaced"/>
</dbReference>
<evidence type="ECO:0000256" key="1">
    <source>
        <dbReference type="SAM" id="Coils"/>
    </source>
</evidence>